<dbReference type="RefSeq" id="WP_277634352.1">
    <property type="nucleotide sequence ID" value="NZ_JALBUR010000004.1"/>
</dbReference>
<feature type="domain" description="PTS EIIB type-3" evidence="8">
    <location>
        <begin position="1"/>
        <end position="94"/>
    </location>
</feature>
<evidence type="ECO:0000256" key="3">
    <source>
        <dbReference type="ARBA" id="ARBA00022597"/>
    </source>
</evidence>
<evidence type="ECO:0000256" key="4">
    <source>
        <dbReference type="ARBA" id="ARBA00022679"/>
    </source>
</evidence>
<accession>A0AB35U767</accession>
<evidence type="ECO:0000313" key="10">
    <source>
        <dbReference type="Proteomes" id="UP001286174"/>
    </source>
</evidence>
<name>A0AB35U767_9FIRM</name>
<keyword evidence="1" id="KW-0813">Transport</keyword>
<keyword evidence="2" id="KW-0597">Phosphoprotein</keyword>
<evidence type="ECO:0000256" key="7">
    <source>
        <dbReference type="PROSITE-ProRule" id="PRU00423"/>
    </source>
</evidence>
<dbReference type="AlphaFoldDB" id="A0AB35U767"/>
<evidence type="ECO:0000256" key="5">
    <source>
        <dbReference type="ARBA" id="ARBA00022683"/>
    </source>
</evidence>
<dbReference type="EMBL" id="JALBUR010000004">
    <property type="protein sequence ID" value="MDX8418994.1"/>
    <property type="molecule type" value="Genomic_DNA"/>
</dbReference>
<proteinExistence type="predicted"/>
<dbReference type="PANTHER" id="PTHR34581:SF2">
    <property type="entry name" value="PTS SYSTEM N,N'-DIACETYLCHITOBIOSE-SPECIFIC EIIB COMPONENT"/>
    <property type="match status" value="1"/>
</dbReference>
<dbReference type="PROSITE" id="PS51100">
    <property type="entry name" value="PTS_EIIB_TYPE_3"/>
    <property type="match status" value="1"/>
</dbReference>
<evidence type="ECO:0000256" key="6">
    <source>
        <dbReference type="ARBA" id="ARBA00022777"/>
    </source>
</evidence>
<dbReference type="Gene3D" id="3.40.50.2300">
    <property type="match status" value="1"/>
</dbReference>
<evidence type="ECO:0000313" key="9">
    <source>
        <dbReference type="EMBL" id="MDX8418994.1"/>
    </source>
</evidence>
<dbReference type="SUPFAM" id="SSF52794">
    <property type="entry name" value="PTS system IIB component-like"/>
    <property type="match status" value="1"/>
</dbReference>
<evidence type="ECO:0000256" key="2">
    <source>
        <dbReference type="ARBA" id="ARBA00022553"/>
    </source>
</evidence>
<dbReference type="GO" id="GO:0016301">
    <property type="term" value="F:kinase activity"/>
    <property type="evidence" value="ECO:0007669"/>
    <property type="project" value="UniProtKB-KW"/>
</dbReference>
<dbReference type="InterPro" id="IPR003501">
    <property type="entry name" value="PTS_EIIB_2/3"/>
</dbReference>
<dbReference type="GO" id="GO:0009401">
    <property type="term" value="P:phosphoenolpyruvate-dependent sugar phosphotransferase system"/>
    <property type="evidence" value="ECO:0007669"/>
    <property type="project" value="UniProtKB-KW"/>
</dbReference>
<evidence type="ECO:0000259" key="8">
    <source>
        <dbReference type="PROSITE" id="PS51100"/>
    </source>
</evidence>
<dbReference type="GO" id="GO:0008982">
    <property type="term" value="F:protein-N(PI)-phosphohistidine-sugar phosphotransferase activity"/>
    <property type="evidence" value="ECO:0007669"/>
    <property type="project" value="InterPro"/>
</dbReference>
<gene>
    <name evidence="9" type="ORF">MOZ60_02670</name>
</gene>
<keyword evidence="10" id="KW-1185">Reference proteome</keyword>
<protein>
    <recommendedName>
        <fullName evidence="8">PTS EIIB type-3 domain-containing protein</fullName>
    </recommendedName>
</protein>
<evidence type="ECO:0000256" key="1">
    <source>
        <dbReference type="ARBA" id="ARBA00022448"/>
    </source>
</evidence>
<dbReference type="InterPro" id="IPR013012">
    <property type="entry name" value="PTS_EIIB_3"/>
</dbReference>
<dbReference type="PANTHER" id="PTHR34581">
    <property type="entry name" value="PTS SYSTEM N,N'-DIACETYLCHITOBIOSE-SPECIFIC EIIB COMPONENT"/>
    <property type="match status" value="1"/>
</dbReference>
<dbReference type="Proteomes" id="UP001286174">
    <property type="component" value="Unassembled WGS sequence"/>
</dbReference>
<dbReference type="InterPro" id="IPR036095">
    <property type="entry name" value="PTS_EIIB-like_sf"/>
</dbReference>
<keyword evidence="6" id="KW-0418">Kinase</keyword>
<sequence>MILCAAGMSSGLLVKKMNQYSESHGLNWTIQAETVFVYDSRQRVDAVLIAPQVGYKLQDVRRQSGVPCAVLDAFDYATGNCSHIADLVRQMTDQ</sequence>
<dbReference type="Pfam" id="PF02302">
    <property type="entry name" value="PTS_IIB"/>
    <property type="match status" value="1"/>
</dbReference>
<feature type="modified residue" description="Phosphocysteine; by EIIA" evidence="7">
    <location>
        <position position="4"/>
    </location>
</feature>
<dbReference type="InterPro" id="IPR051819">
    <property type="entry name" value="PTS_sugar-specific_EIIB"/>
</dbReference>
<keyword evidence="3" id="KW-0762">Sugar transport</keyword>
<reference evidence="9 10" key="1">
    <citation type="submission" date="2022-03" db="EMBL/GenBank/DDBJ databases">
        <title>Novel taxa within the pig intestine.</title>
        <authorList>
            <person name="Wylensek D."/>
            <person name="Bishof K."/>
            <person name="Afrizal A."/>
            <person name="Clavel T."/>
        </authorList>
    </citation>
    <scope>NUCLEOTIDE SEQUENCE [LARGE SCALE GENOMIC DNA]</scope>
    <source>
        <strain evidence="9 10">CLA-KB-P133</strain>
    </source>
</reference>
<organism evidence="9 10">
    <name type="scientific">Grylomicrobium aquisgranensis</name>
    <dbReference type="NCBI Taxonomy" id="2926318"/>
    <lineage>
        <taxon>Bacteria</taxon>
        <taxon>Bacillati</taxon>
        <taxon>Bacillota</taxon>
        <taxon>Erysipelotrichia</taxon>
        <taxon>Erysipelotrichales</taxon>
        <taxon>Erysipelotrichaceae</taxon>
        <taxon>Grylomicrobium</taxon>
    </lineage>
</organism>
<keyword evidence="5" id="KW-0598">Phosphotransferase system</keyword>
<comment type="caution">
    <text evidence="9">The sequence shown here is derived from an EMBL/GenBank/DDBJ whole genome shotgun (WGS) entry which is preliminary data.</text>
</comment>
<keyword evidence="4" id="KW-0808">Transferase</keyword>